<feature type="compositionally biased region" description="Low complexity" evidence="1">
    <location>
        <begin position="77"/>
        <end position="87"/>
    </location>
</feature>
<organism evidence="2 3">
    <name type="scientific">Gonium pectorale</name>
    <name type="common">Green alga</name>
    <dbReference type="NCBI Taxonomy" id="33097"/>
    <lineage>
        <taxon>Eukaryota</taxon>
        <taxon>Viridiplantae</taxon>
        <taxon>Chlorophyta</taxon>
        <taxon>core chlorophytes</taxon>
        <taxon>Chlorophyceae</taxon>
        <taxon>CS clade</taxon>
        <taxon>Chlamydomonadales</taxon>
        <taxon>Volvocaceae</taxon>
        <taxon>Gonium</taxon>
    </lineage>
</organism>
<dbReference type="OrthoDB" id="538310at2759"/>
<proteinExistence type="predicted"/>
<evidence type="ECO:0000313" key="3">
    <source>
        <dbReference type="Proteomes" id="UP000075714"/>
    </source>
</evidence>
<keyword evidence="3" id="KW-1185">Reference proteome</keyword>
<reference evidence="3" key="1">
    <citation type="journal article" date="2016" name="Nat. Commun.">
        <title>The Gonium pectorale genome demonstrates co-option of cell cycle regulation during the evolution of multicellularity.</title>
        <authorList>
            <person name="Hanschen E.R."/>
            <person name="Marriage T.N."/>
            <person name="Ferris P.J."/>
            <person name="Hamaji T."/>
            <person name="Toyoda A."/>
            <person name="Fujiyama A."/>
            <person name="Neme R."/>
            <person name="Noguchi H."/>
            <person name="Minakuchi Y."/>
            <person name="Suzuki M."/>
            <person name="Kawai-Toyooka H."/>
            <person name="Smith D.R."/>
            <person name="Sparks H."/>
            <person name="Anderson J."/>
            <person name="Bakaric R."/>
            <person name="Luria V."/>
            <person name="Karger A."/>
            <person name="Kirschner M.W."/>
            <person name="Durand P.M."/>
            <person name="Michod R.E."/>
            <person name="Nozaki H."/>
            <person name="Olson B.J."/>
        </authorList>
    </citation>
    <scope>NUCLEOTIDE SEQUENCE [LARGE SCALE GENOMIC DNA]</scope>
    <source>
        <strain evidence="3">NIES-2863</strain>
    </source>
</reference>
<gene>
    <name evidence="2" type="ORF">GPECTOR_3g248</name>
</gene>
<name>A0A150GZB3_GONPE</name>
<evidence type="ECO:0000313" key="2">
    <source>
        <dbReference type="EMBL" id="KXZ55093.1"/>
    </source>
</evidence>
<feature type="region of interest" description="Disordered" evidence="1">
    <location>
        <begin position="1"/>
        <end position="108"/>
    </location>
</feature>
<dbReference type="Proteomes" id="UP000075714">
    <property type="component" value="Unassembled WGS sequence"/>
</dbReference>
<protein>
    <submittedName>
        <fullName evidence="2">Uncharacterized protein</fullName>
    </submittedName>
</protein>
<accession>A0A150GZB3</accession>
<dbReference type="AlphaFoldDB" id="A0A150GZB3"/>
<comment type="caution">
    <text evidence="2">The sequence shown here is derived from an EMBL/GenBank/DDBJ whole genome shotgun (WGS) entry which is preliminary data.</text>
</comment>
<sequence>MSQAQEPTASQSQHEPQGSQPQDEPKVLGGGNMDPTNPFVGMENPEAKKKADDIGQTIPSQGPPPELSTEPINEPTSGSQPQSGSQQEAGEPTENIPSGSQPPPGSQA</sequence>
<feature type="compositionally biased region" description="Polar residues" evidence="1">
    <location>
        <begin position="1"/>
        <end position="22"/>
    </location>
</feature>
<evidence type="ECO:0000256" key="1">
    <source>
        <dbReference type="SAM" id="MobiDB-lite"/>
    </source>
</evidence>
<dbReference type="EMBL" id="LSYV01000004">
    <property type="protein sequence ID" value="KXZ55093.1"/>
    <property type="molecule type" value="Genomic_DNA"/>
</dbReference>